<reference evidence="2" key="1">
    <citation type="submission" date="2017-03" db="EMBL/GenBank/DDBJ databases">
        <title>Draft genome sequence of Moraxella equi CCUG 4950T type strain.</title>
        <authorList>
            <person name="Salva-Serra F."/>
            <person name="Engstrom-Jakobsson H."/>
            <person name="Thorell K."/>
            <person name="Jaen-Luchoro D."/>
            <person name="Gonzales-Siles L."/>
            <person name="Karlsson R."/>
            <person name="Yazdan S."/>
            <person name="Boulund F."/>
            <person name="Johnning A."/>
            <person name="Engstrand L."/>
            <person name="Kristiansson E."/>
            <person name="Moore E."/>
        </authorList>
    </citation>
    <scope>NUCLEOTIDE SEQUENCE [LARGE SCALE GENOMIC DNA]</scope>
    <source>
        <strain evidence="2">CCUG 4441</strain>
    </source>
</reference>
<evidence type="ECO:0000313" key="2">
    <source>
        <dbReference type="Proteomes" id="UP000191025"/>
    </source>
</evidence>
<proteinExistence type="predicted"/>
<protein>
    <recommendedName>
        <fullName evidence="3">Cadherin domain-containing protein</fullName>
    </recommendedName>
</protein>
<sequence length="297" mass="32223">MKNTTVNIVSSQKVISTFDIDNQSMSVQAVPNVGFVILNKDTKLSPKQLRTAKKGNDLVIKTTDDDETYLVIKDYFITDDVQIIGVSNDQFAPYIISPVESTATATLGAVIAETNYTPYLLGLLGVGGVALASGGSDDKGGTSLSTSQITPNPVHPPSNTPIEILLSNLNVDEHATGAVIGTLSVDNTDSYTYMVNDDRFEILNNQLKLKNGIVLDHEAERSVAIEISAINQNGLSHKQSFSILINDINEAPTDITLSINSILENERSLGSVYISDDKFTDYAYQINDPRFEIIDGF</sequence>
<dbReference type="Proteomes" id="UP000191025">
    <property type="component" value="Unassembled WGS sequence"/>
</dbReference>
<evidence type="ECO:0000313" key="1">
    <source>
        <dbReference type="EMBL" id="OPH33808.1"/>
    </source>
</evidence>
<gene>
    <name evidence="1" type="ORF">B5J94_12435</name>
</gene>
<comment type="caution">
    <text evidence="1">The sequence shown here is derived from an EMBL/GenBank/DDBJ whole genome shotgun (WGS) entry which is preliminary data.</text>
</comment>
<name>A0A1V4GN12_MORLA</name>
<evidence type="ECO:0008006" key="3">
    <source>
        <dbReference type="Google" id="ProtNLM"/>
    </source>
</evidence>
<dbReference type="EMBL" id="MXAN01000100">
    <property type="protein sequence ID" value="OPH33808.1"/>
    <property type="molecule type" value="Genomic_DNA"/>
</dbReference>
<accession>A0A1V4GN12</accession>
<dbReference type="AlphaFoldDB" id="A0A1V4GN12"/>
<organism evidence="1 2">
    <name type="scientific">Moraxella lacunata</name>
    <dbReference type="NCBI Taxonomy" id="477"/>
    <lineage>
        <taxon>Bacteria</taxon>
        <taxon>Pseudomonadati</taxon>
        <taxon>Pseudomonadota</taxon>
        <taxon>Gammaproteobacteria</taxon>
        <taxon>Moraxellales</taxon>
        <taxon>Moraxellaceae</taxon>
        <taxon>Moraxella</taxon>
    </lineage>
</organism>
<dbReference type="RefSeq" id="WP_062498997.1">
    <property type="nucleotide sequence ID" value="NZ_MXAN01000100.1"/>
</dbReference>